<dbReference type="InterPro" id="IPR001460">
    <property type="entry name" value="PCN-bd_Tpept"/>
</dbReference>
<evidence type="ECO:0000313" key="16">
    <source>
        <dbReference type="EMBL" id="RXZ66190.1"/>
    </source>
</evidence>
<dbReference type="InterPro" id="IPR050515">
    <property type="entry name" value="Beta-lactam/transpept"/>
</dbReference>
<keyword evidence="8" id="KW-0378">Hydrolase</keyword>
<name>A0A4Q2KPA8_9SPHN</name>
<reference evidence="16 17" key="1">
    <citation type="submission" date="2019-01" db="EMBL/GenBank/DDBJ databases">
        <title>Altererythrobacter rhizovicinus sp. nov., isolated from the rhizosphere soil of Haloxylon ammodendron.</title>
        <authorList>
            <person name="Li H.-P."/>
            <person name="Gou J.-Y."/>
            <person name="Yao D."/>
            <person name="Han Q.-Q."/>
            <person name="Shao K.-Z."/>
            <person name="Zhao Q."/>
            <person name="Zhang J.-L."/>
        </authorList>
    </citation>
    <scope>NUCLEOTIDE SEQUENCE [LARGE SCALE GENOMIC DNA]</scope>
    <source>
        <strain evidence="16 17">AY-3R</strain>
    </source>
</reference>
<evidence type="ECO:0000256" key="1">
    <source>
        <dbReference type="ARBA" id="ARBA00004167"/>
    </source>
</evidence>
<dbReference type="RefSeq" id="WP_129523664.1">
    <property type="nucleotide sequence ID" value="NZ_SDPV01000001.1"/>
</dbReference>
<evidence type="ECO:0000256" key="11">
    <source>
        <dbReference type="ARBA" id="ARBA00022989"/>
    </source>
</evidence>
<evidence type="ECO:0000256" key="9">
    <source>
        <dbReference type="ARBA" id="ARBA00022960"/>
    </source>
</evidence>
<evidence type="ECO:0000256" key="6">
    <source>
        <dbReference type="ARBA" id="ARBA00022670"/>
    </source>
</evidence>
<dbReference type="GO" id="GO:0071972">
    <property type="term" value="F:peptidoglycan L,D-transpeptidase activity"/>
    <property type="evidence" value="ECO:0007669"/>
    <property type="project" value="TreeGrafter"/>
</dbReference>
<dbReference type="OrthoDB" id="9766847at2"/>
<evidence type="ECO:0000256" key="3">
    <source>
        <dbReference type="ARBA" id="ARBA00022475"/>
    </source>
</evidence>
<evidence type="ECO:0000256" key="7">
    <source>
        <dbReference type="ARBA" id="ARBA00022692"/>
    </source>
</evidence>
<evidence type="ECO:0000256" key="12">
    <source>
        <dbReference type="ARBA" id="ARBA00023136"/>
    </source>
</evidence>
<dbReference type="GO" id="GO:0006508">
    <property type="term" value="P:proteolysis"/>
    <property type="evidence" value="ECO:0007669"/>
    <property type="project" value="UniProtKB-KW"/>
</dbReference>
<keyword evidence="13" id="KW-0961">Cell wall biogenesis/degradation</keyword>
<dbReference type="GO" id="GO:0008360">
    <property type="term" value="P:regulation of cell shape"/>
    <property type="evidence" value="ECO:0007669"/>
    <property type="project" value="UniProtKB-KW"/>
</dbReference>
<evidence type="ECO:0000259" key="14">
    <source>
        <dbReference type="Pfam" id="PF00905"/>
    </source>
</evidence>
<keyword evidence="10" id="KW-0573">Peptidoglycan synthesis</keyword>
<dbReference type="AlphaFoldDB" id="A0A4Q2KPA8"/>
<keyword evidence="3" id="KW-1003">Cell membrane</keyword>
<evidence type="ECO:0000256" key="5">
    <source>
        <dbReference type="ARBA" id="ARBA00022645"/>
    </source>
</evidence>
<protein>
    <submittedName>
        <fullName evidence="16">Penicillin-binding protein 2</fullName>
    </submittedName>
</protein>
<dbReference type="GO" id="GO:0009252">
    <property type="term" value="P:peptidoglycan biosynthetic process"/>
    <property type="evidence" value="ECO:0007669"/>
    <property type="project" value="UniProtKB-KW"/>
</dbReference>
<gene>
    <name evidence="16" type="primary">mrdA</name>
    <name evidence="16" type="ORF">ETX26_05625</name>
</gene>
<evidence type="ECO:0000256" key="13">
    <source>
        <dbReference type="ARBA" id="ARBA00023316"/>
    </source>
</evidence>
<keyword evidence="7" id="KW-0812">Transmembrane</keyword>
<dbReference type="InterPro" id="IPR005311">
    <property type="entry name" value="PBP_dimer"/>
</dbReference>
<keyword evidence="9" id="KW-0133">Cell shape</keyword>
<dbReference type="SUPFAM" id="SSF56519">
    <property type="entry name" value="Penicillin binding protein dimerisation domain"/>
    <property type="match status" value="1"/>
</dbReference>
<sequence length="680" mass="74379">MLGRRSLFRKAPPVQVTSATLENTYDRRSFVIAGFGAGVGVLLASRMSYIAIAENEKYATEAESNRVNLSLIPPRRGWIVDRNGAPLASNRADFRVDVIPERMTRPEEELGVIRDVLGLDSAAMADLRERIDRTRGFRPVEIANGLSYEQFAALSVRLPNLPGVVPQRGYSRYYPTGPAVGHLLGYVGAASAEEYEEERNPLLITPGYKIGKDGLEKQFEQRLRGVPGARRVEVTATGRIVRDLETREDVQGKPVMLTIDGPLQDYAARRIGLESGSVVVMDCRTGDVLCMASMPSFDPNSFSDGIGRVEYAMLRDDERVPLRNKVLKGLYPPGSTVKPMVSMALLREGVDPEETVYCGGGLRVGNRVFHCWQRRGHGQVNMAKGIYQSCDVYFYHLAQRIGMDPIAAMARRCGMGQEFDLPVLSQFYGTVPDPAWKLEKYGTKWQAYDTVNATIGQGYMLANPLQLAVMAARLASGHHVEPHLLLGESEGEFPPADFADEHVALVRKAMSDVVNGPGTAGRARLPLEDVLMAGKTGTAQVVSLSRSDGRSGPWKYRDHGLFIFFAPYDNPRYAGAVVIEHGGGSGAAYPIARDVTTFLFDPQKGMEALHALEAQWGGTAQERLAARYADYASRAGEAAPPVPRREEDIFARVDAEARAAAMIPVTAATDAAVNRSDAPE</sequence>
<comment type="caution">
    <text evidence="16">The sequence shown here is derived from an EMBL/GenBank/DDBJ whole genome shotgun (WGS) entry which is preliminary data.</text>
</comment>
<dbReference type="PANTHER" id="PTHR30627">
    <property type="entry name" value="PEPTIDOGLYCAN D,D-TRANSPEPTIDASE"/>
    <property type="match status" value="1"/>
</dbReference>
<comment type="subcellular location">
    <subcellularLocation>
        <location evidence="2">Cell membrane</location>
    </subcellularLocation>
    <subcellularLocation>
        <location evidence="1">Membrane</location>
        <topology evidence="1">Single-pass membrane protein</topology>
    </subcellularLocation>
</comment>
<keyword evidence="17" id="KW-1185">Reference proteome</keyword>
<accession>A0A4Q2KPA8</accession>
<dbReference type="EMBL" id="SDPV01000001">
    <property type="protein sequence ID" value="RXZ66190.1"/>
    <property type="molecule type" value="Genomic_DNA"/>
</dbReference>
<dbReference type="NCBIfam" id="TIGR03423">
    <property type="entry name" value="pbp2_mrdA"/>
    <property type="match status" value="1"/>
</dbReference>
<dbReference type="GO" id="GO:0005886">
    <property type="term" value="C:plasma membrane"/>
    <property type="evidence" value="ECO:0007669"/>
    <property type="project" value="UniProtKB-SubCell"/>
</dbReference>
<dbReference type="Proteomes" id="UP000293623">
    <property type="component" value="Unassembled WGS sequence"/>
</dbReference>
<dbReference type="GO" id="GO:0008658">
    <property type="term" value="F:penicillin binding"/>
    <property type="evidence" value="ECO:0007669"/>
    <property type="project" value="InterPro"/>
</dbReference>
<dbReference type="InterPro" id="IPR036138">
    <property type="entry name" value="PBP_dimer_sf"/>
</dbReference>
<evidence type="ECO:0000259" key="15">
    <source>
        <dbReference type="Pfam" id="PF03717"/>
    </source>
</evidence>
<feature type="domain" description="Penicillin-binding protein dimerisation" evidence="15">
    <location>
        <begin position="72"/>
        <end position="243"/>
    </location>
</feature>
<evidence type="ECO:0000256" key="2">
    <source>
        <dbReference type="ARBA" id="ARBA00004236"/>
    </source>
</evidence>
<keyword evidence="4" id="KW-0997">Cell inner membrane</keyword>
<feature type="domain" description="Penicillin-binding protein transpeptidase" evidence="14">
    <location>
        <begin position="276"/>
        <end position="595"/>
    </location>
</feature>
<dbReference type="Gene3D" id="3.90.1310.10">
    <property type="entry name" value="Penicillin-binding protein 2a (Domain 2)"/>
    <property type="match status" value="1"/>
</dbReference>
<keyword evidence="6" id="KW-0645">Protease</keyword>
<organism evidence="16 17">
    <name type="scientific">Pelagerythrobacter rhizovicinus</name>
    <dbReference type="NCBI Taxonomy" id="2268576"/>
    <lineage>
        <taxon>Bacteria</taxon>
        <taxon>Pseudomonadati</taxon>
        <taxon>Pseudomonadota</taxon>
        <taxon>Alphaproteobacteria</taxon>
        <taxon>Sphingomonadales</taxon>
        <taxon>Erythrobacteraceae</taxon>
        <taxon>Pelagerythrobacter</taxon>
    </lineage>
</organism>
<dbReference type="Pfam" id="PF00905">
    <property type="entry name" value="Transpeptidase"/>
    <property type="match status" value="1"/>
</dbReference>
<dbReference type="InterPro" id="IPR017790">
    <property type="entry name" value="Penicillin-binding_protein_2"/>
</dbReference>
<proteinExistence type="predicted"/>
<evidence type="ECO:0000313" key="17">
    <source>
        <dbReference type="Proteomes" id="UP000293623"/>
    </source>
</evidence>
<dbReference type="Gene3D" id="3.40.710.10">
    <property type="entry name" value="DD-peptidase/beta-lactamase superfamily"/>
    <property type="match status" value="1"/>
</dbReference>
<dbReference type="InterPro" id="IPR012338">
    <property type="entry name" value="Beta-lactam/transpept-like"/>
</dbReference>
<dbReference type="Pfam" id="PF03717">
    <property type="entry name" value="PBP_dimer"/>
    <property type="match status" value="1"/>
</dbReference>
<evidence type="ECO:0000256" key="8">
    <source>
        <dbReference type="ARBA" id="ARBA00022801"/>
    </source>
</evidence>
<evidence type="ECO:0000256" key="4">
    <source>
        <dbReference type="ARBA" id="ARBA00022519"/>
    </source>
</evidence>
<keyword evidence="5" id="KW-0121">Carboxypeptidase</keyword>
<dbReference type="GO" id="GO:0071555">
    <property type="term" value="P:cell wall organization"/>
    <property type="evidence" value="ECO:0007669"/>
    <property type="project" value="UniProtKB-KW"/>
</dbReference>
<dbReference type="PANTHER" id="PTHR30627:SF2">
    <property type="entry name" value="PEPTIDOGLYCAN D,D-TRANSPEPTIDASE MRDA"/>
    <property type="match status" value="1"/>
</dbReference>
<dbReference type="SUPFAM" id="SSF56601">
    <property type="entry name" value="beta-lactamase/transpeptidase-like"/>
    <property type="match status" value="1"/>
</dbReference>
<keyword evidence="11" id="KW-1133">Transmembrane helix</keyword>
<evidence type="ECO:0000256" key="10">
    <source>
        <dbReference type="ARBA" id="ARBA00022984"/>
    </source>
</evidence>
<dbReference type="GO" id="GO:0009002">
    <property type="term" value="F:serine-type D-Ala-D-Ala carboxypeptidase activity"/>
    <property type="evidence" value="ECO:0007669"/>
    <property type="project" value="InterPro"/>
</dbReference>
<keyword evidence="12" id="KW-0472">Membrane</keyword>